<protein>
    <recommendedName>
        <fullName evidence="3">GIY-YIG domain-containing protein</fullName>
    </recommendedName>
</protein>
<accession>A0ABM9AW20</accession>
<dbReference type="RefSeq" id="WP_238808835.1">
    <property type="nucleotide sequence ID" value="NZ_CAKLPY010000010.1"/>
</dbReference>
<gene>
    <name evidence="1" type="ORF">EMA8858_04162</name>
</gene>
<reference evidence="1" key="1">
    <citation type="submission" date="2021-12" db="EMBL/GenBank/DDBJ databases">
        <authorList>
            <person name="Rodrigo-Torres L."/>
            <person name="Arahal R. D."/>
            <person name="Lucena T."/>
        </authorList>
    </citation>
    <scope>NUCLEOTIDE SEQUENCE</scope>
    <source>
        <strain evidence="1">CECT 8858</strain>
    </source>
</reference>
<organism evidence="1 2">
    <name type="scientific">Emticicia aquatica</name>
    <dbReference type="NCBI Taxonomy" id="1681835"/>
    <lineage>
        <taxon>Bacteria</taxon>
        <taxon>Pseudomonadati</taxon>
        <taxon>Bacteroidota</taxon>
        <taxon>Cytophagia</taxon>
        <taxon>Cytophagales</taxon>
        <taxon>Leadbetterellaceae</taxon>
        <taxon>Emticicia</taxon>
    </lineage>
</organism>
<name>A0ABM9AW20_9BACT</name>
<keyword evidence="2" id="KW-1185">Reference proteome</keyword>
<proteinExistence type="predicted"/>
<evidence type="ECO:0008006" key="3">
    <source>
        <dbReference type="Google" id="ProtNLM"/>
    </source>
</evidence>
<comment type="caution">
    <text evidence="1">The sequence shown here is derived from an EMBL/GenBank/DDBJ whole genome shotgun (WGS) entry which is preliminary data.</text>
</comment>
<evidence type="ECO:0000313" key="1">
    <source>
        <dbReference type="EMBL" id="CAH0998027.1"/>
    </source>
</evidence>
<dbReference type="EMBL" id="CAKLPY010000010">
    <property type="protein sequence ID" value="CAH0998027.1"/>
    <property type="molecule type" value="Genomic_DNA"/>
</dbReference>
<evidence type="ECO:0000313" key="2">
    <source>
        <dbReference type="Proteomes" id="UP000837932"/>
    </source>
</evidence>
<dbReference type="Proteomes" id="UP000837932">
    <property type="component" value="Unassembled WGS sequence"/>
</dbReference>
<sequence length="118" mass="13917">MSKLTNSELRIIGFSKSEYRFSIYHIDSDFKNVGGVYIFSNRQLVNNEYTHTLVYCGKSNSFPIRFQDHHKESCIKRHDANCVCILVEDSEDKRDLIEKDILIKNDFKCNDKLNEELF</sequence>